<dbReference type="EMBL" id="AEYH02002780">
    <property type="protein sequence ID" value="KFG34846.1"/>
    <property type="molecule type" value="Genomic_DNA"/>
</dbReference>
<sequence length="229" mass="26717">MESNQQEKRTKQGRRERTSGRRGERQAGEEERARGRRGERQAGEEERARGRRGERKSENRKWTEVGKDCKSSRSTNDGRSRAERARSSGRRLIPCFTWSTRRRTERASQGGELRLGTRRGSNPQIAGARHGREKSIHRQNHANIMQEVTIRSLEEAAKISRHAKTQRTGIREMRAHQQKAKTHKQRGRGLLFERDRERRKTGQQSRSEGVDFYAQEKRAKVQQCQCVLF</sequence>
<feature type="compositionally biased region" description="Basic and acidic residues" evidence="1">
    <location>
        <begin position="1"/>
        <end position="48"/>
    </location>
</feature>
<feature type="compositionally biased region" description="Basic and acidic residues" evidence="1">
    <location>
        <begin position="55"/>
        <end position="86"/>
    </location>
</feature>
<feature type="compositionally biased region" description="Basic residues" evidence="1">
    <location>
        <begin position="176"/>
        <end position="187"/>
    </location>
</feature>
<dbReference type="Proteomes" id="UP000028838">
    <property type="component" value="Unassembled WGS sequence"/>
</dbReference>
<feature type="compositionally biased region" description="Basic and acidic residues" evidence="1">
    <location>
        <begin position="191"/>
        <end position="200"/>
    </location>
</feature>
<organism evidence="2 3">
    <name type="scientific">Toxoplasma gondii FOU</name>
    <dbReference type="NCBI Taxonomy" id="943167"/>
    <lineage>
        <taxon>Eukaryota</taxon>
        <taxon>Sar</taxon>
        <taxon>Alveolata</taxon>
        <taxon>Apicomplexa</taxon>
        <taxon>Conoidasida</taxon>
        <taxon>Coccidia</taxon>
        <taxon>Eucoccidiorida</taxon>
        <taxon>Eimeriorina</taxon>
        <taxon>Sarcocystidae</taxon>
        <taxon>Toxoplasma</taxon>
    </lineage>
</organism>
<name>A0A086JRS8_TOXGO</name>
<protein>
    <submittedName>
        <fullName evidence="2">Uncharacterized protein</fullName>
    </submittedName>
</protein>
<evidence type="ECO:0000313" key="2">
    <source>
        <dbReference type="EMBL" id="KFG34846.1"/>
    </source>
</evidence>
<gene>
    <name evidence="2" type="ORF">TGFOU_406160</name>
</gene>
<dbReference type="AlphaFoldDB" id="A0A086JRS8"/>
<evidence type="ECO:0000313" key="3">
    <source>
        <dbReference type="Proteomes" id="UP000028838"/>
    </source>
</evidence>
<proteinExistence type="predicted"/>
<evidence type="ECO:0000256" key="1">
    <source>
        <dbReference type="SAM" id="MobiDB-lite"/>
    </source>
</evidence>
<feature type="region of interest" description="Disordered" evidence="1">
    <location>
        <begin position="163"/>
        <end position="209"/>
    </location>
</feature>
<reference evidence="2 3" key="1">
    <citation type="submission" date="2014-07" db="EMBL/GenBank/DDBJ databases">
        <authorList>
            <person name="Sibley D."/>
            <person name="Venepally P."/>
            <person name="Karamycheva S."/>
            <person name="Hadjithomas M."/>
            <person name="Khan A."/>
            <person name="Brunk B."/>
            <person name="Roos D."/>
            <person name="Caler E."/>
            <person name="Lorenzi H."/>
        </authorList>
    </citation>
    <scope>NUCLEOTIDE SEQUENCE [LARGE SCALE GENOMIC DNA]</scope>
    <source>
        <strain evidence="2 3">FOU</strain>
    </source>
</reference>
<dbReference type="VEuPathDB" id="ToxoDB:TGFOU_406160"/>
<feature type="region of interest" description="Disordered" evidence="1">
    <location>
        <begin position="1"/>
        <end position="136"/>
    </location>
</feature>
<accession>A0A086JRS8</accession>
<comment type="caution">
    <text evidence="2">The sequence shown here is derived from an EMBL/GenBank/DDBJ whole genome shotgun (WGS) entry which is preliminary data.</text>
</comment>